<protein>
    <submittedName>
        <fullName evidence="3">Dynein_heavy domain-containing protein</fullName>
    </submittedName>
</protein>
<dbReference type="EMBL" id="UYYA01004283">
    <property type="protein sequence ID" value="VDM60940.1"/>
    <property type="molecule type" value="Genomic_DNA"/>
</dbReference>
<evidence type="ECO:0000313" key="2">
    <source>
        <dbReference type="Proteomes" id="UP000267027"/>
    </source>
</evidence>
<evidence type="ECO:0000313" key="3">
    <source>
        <dbReference type="WBParaSite" id="ACOC_0000935401-mRNA-1"/>
    </source>
</evidence>
<keyword evidence="2" id="KW-1185">Reference proteome</keyword>
<accession>A0A0R3PU29</accession>
<name>A0A0R3PU29_ANGCS</name>
<sequence>MGELTMEKKTVTNACMVYADYAELQDLLKTKEDSQLPNVQQNAQAVESGNVPEKTTLSIAQYMGAHMKRELRPCAIFLSTNQEEKPKAIQQLISSLQRVVLLSWLLECWAHRDEFDFVTEKITHNVMKTSTLDLSTLAAVKSRKLMTNEVGDFLM</sequence>
<proteinExistence type="predicted"/>
<evidence type="ECO:0000313" key="1">
    <source>
        <dbReference type="EMBL" id="VDM60940.1"/>
    </source>
</evidence>
<organism evidence="3">
    <name type="scientific">Angiostrongylus costaricensis</name>
    <name type="common">Nematode worm</name>
    <dbReference type="NCBI Taxonomy" id="334426"/>
    <lineage>
        <taxon>Eukaryota</taxon>
        <taxon>Metazoa</taxon>
        <taxon>Ecdysozoa</taxon>
        <taxon>Nematoda</taxon>
        <taxon>Chromadorea</taxon>
        <taxon>Rhabditida</taxon>
        <taxon>Rhabditina</taxon>
        <taxon>Rhabditomorpha</taxon>
        <taxon>Strongyloidea</taxon>
        <taxon>Metastrongylidae</taxon>
        <taxon>Angiostrongylus</taxon>
    </lineage>
</organism>
<reference evidence="3" key="1">
    <citation type="submission" date="2017-02" db="UniProtKB">
        <authorList>
            <consortium name="WormBaseParasite"/>
        </authorList>
    </citation>
    <scope>IDENTIFICATION</scope>
</reference>
<dbReference type="OrthoDB" id="9997817at2759"/>
<gene>
    <name evidence="1" type="ORF">ACOC_LOCUS9355</name>
</gene>
<reference evidence="1 2" key="2">
    <citation type="submission" date="2018-11" db="EMBL/GenBank/DDBJ databases">
        <authorList>
            <consortium name="Pathogen Informatics"/>
        </authorList>
    </citation>
    <scope>NUCLEOTIDE SEQUENCE [LARGE SCALE GENOMIC DNA]</scope>
    <source>
        <strain evidence="1 2">Costa Rica</strain>
    </source>
</reference>
<dbReference type="AlphaFoldDB" id="A0A0R3PU29"/>
<dbReference type="WBParaSite" id="ACOC_0000935401-mRNA-1">
    <property type="protein sequence ID" value="ACOC_0000935401-mRNA-1"/>
    <property type="gene ID" value="ACOC_0000935401"/>
</dbReference>
<dbReference type="Proteomes" id="UP000267027">
    <property type="component" value="Unassembled WGS sequence"/>
</dbReference>